<sequence>MADSTEHKSKMNREEFADYLRTLADEFEKDGEMDISVGNKTVQLHPPDTVKSEIEVIERSSILRGNKESLELDVNWKAQK</sequence>
<dbReference type="Proteomes" id="UP000199607">
    <property type="component" value="Unassembled WGS sequence"/>
</dbReference>
<dbReference type="Pfam" id="PF20068">
    <property type="entry name" value="Amphi-Trp"/>
    <property type="match status" value="1"/>
</dbReference>
<reference evidence="3" key="1">
    <citation type="submission" date="2016-10" db="EMBL/GenBank/DDBJ databases">
        <authorList>
            <person name="Varghese N."/>
            <person name="Submissions S."/>
        </authorList>
    </citation>
    <scope>NUCLEOTIDE SEQUENCE [LARGE SCALE GENOMIC DNA]</scope>
    <source>
        <strain evidence="3">CGMCC 1.7738</strain>
    </source>
</reference>
<dbReference type="STRING" id="553466.SAMN04487950_1159"/>
<name>A0A1I4CFY3_9EURY</name>
<dbReference type="AlphaFoldDB" id="A0A1I4CFY3"/>
<proteinExistence type="predicted"/>
<dbReference type="EMBL" id="FOTC01000001">
    <property type="protein sequence ID" value="SFK80128.1"/>
    <property type="molecule type" value="Genomic_DNA"/>
</dbReference>
<evidence type="ECO:0000313" key="2">
    <source>
        <dbReference type="EMBL" id="SFK80128.1"/>
    </source>
</evidence>
<feature type="domain" description="Amphi-Trp" evidence="1">
    <location>
        <begin position="6"/>
        <end position="79"/>
    </location>
</feature>
<protein>
    <submittedName>
        <fullName evidence="2">Amphi-Trp domain-containing protein</fullName>
    </submittedName>
</protein>
<keyword evidence="3" id="KW-1185">Reference proteome</keyword>
<organism evidence="2 3">
    <name type="scientific">Halogranum rubrum</name>
    <dbReference type="NCBI Taxonomy" id="553466"/>
    <lineage>
        <taxon>Archaea</taxon>
        <taxon>Methanobacteriati</taxon>
        <taxon>Methanobacteriota</taxon>
        <taxon>Stenosarchaea group</taxon>
        <taxon>Halobacteria</taxon>
        <taxon>Halobacteriales</taxon>
        <taxon>Haloferacaceae</taxon>
    </lineage>
</organism>
<gene>
    <name evidence="2" type="ORF">SAMN04487950_1159</name>
</gene>
<dbReference type="NCBIfam" id="TIGR04354">
    <property type="entry name" value="amphi-Trp"/>
    <property type="match status" value="1"/>
</dbReference>
<dbReference type="RefSeq" id="WP_089866867.1">
    <property type="nucleotide sequence ID" value="NZ_FOTC01000001.1"/>
</dbReference>
<evidence type="ECO:0000259" key="1">
    <source>
        <dbReference type="Pfam" id="PF20068"/>
    </source>
</evidence>
<accession>A0A1I4CFY3</accession>
<evidence type="ECO:0000313" key="3">
    <source>
        <dbReference type="Proteomes" id="UP000199607"/>
    </source>
</evidence>
<dbReference type="InterPro" id="IPR027598">
    <property type="entry name" value="Amphi-Trp_dom"/>
</dbReference>